<gene>
    <name evidence="3" type="ORF">GCM10007888_46940</name>
    <name evidence="2" type="ORF">MOX02_34600</name>
</gene>
<evidence type="ECO:0000313" key="4">
    <source>
        <dbReference type="Proteomes" id="UP000321960"/>
    </source>
</evidence>
<comment type="caution">
    <text evidence="2">The sequence shown here is derived from an EMBL/GenBank/DDBJ whole genome shotgun (WGS) entry which is preliminary data.</text>
</comment>
<organism evidence="2 4">
    <name type="scientific">Methylobacterium oxalidis</name>
    <dbReference type="NCBI Taxonomy" id="944322"/>
    <lineage>
        <taxon>Bacteria</taxon>
        <taxon>Pseudomonadati</taxon>
        <taxon>Pseudomonadota</taxon>
        <taxon>Alphaproteobacteria</taxon>
        <taxon>Hyphomicrobiales</taxon>
        <taxon>Methylobacteriaceae</taxon>
        <taxon>Methylobacterium</taxon>
    </lineage>
</organism>
<dbReference type="AlphaFoldDB" id="A0A512J6A6"/>
<proteinExistence type="predicted"/>
<accession>A0A512J6A6</accession>
<name>A0A512J6A6_9HYPH</name>
<dbReference type="Proteomes" id="UP000321960">
    <property type="component" value="Unassembled WGS sequence"/>
</dbReference>
<feature type="region of interest" description="Disordered" evidence="1">
    <location>
        <begin position="1"/>
        <end position="52"/>
    </location>
</feature>
<reference evidence="3" key="1">
    <citation type="journal article" date="2014" name="Int. J. Syst. Evol. Microbiol.">
        <title>Complete genome of a new Firmicutes species belonging to the dominant human colonic microbiota ('Ruminococcus bicirculans') reveals two chromosomes and a selective capacity to utilize plant glucans.</title>
        <authorList>
            <consortium name="NISC Comparative Sequencing Program"/>
            <person name="Wegmann U."/>
            <person name="Louis P."/>
            <person name="Goesmann A."/>
            <person name="Henrissat B."/>
            <person name="Duncan S.H."/>
            <person name="Flint H.J."/>
        </authorList>
    </citation>
    <scope>NUCLEOTIDE SEQUENCE</scope>
    <source>
        <strain evidence="3">NBRC 107715</strain>
    </source>
</reference>
<dbReference type="EMBL" id="BJZU01000068">
    <property type="protein sequence ID" value="GEP05422.1"/>
    <property type="molecule type" value="Genomic_DNA"/>
</dbReference>
<dbReference type="Proteomes" id="UP001156856">
    <property type="component" value="Unassembled WGS sequence"/>
</dbReference>
<evidence type="ECO:0000313" key="5">
    <source>
        <dbReference type="Proteomes" id="UP001156856"/>
    </source>
</evidence>
<evidence type="ECO:0000256" key="1">
    <source>
        <dbReference type="SAM" id="MobiDB-lite"/>
    </source>
</evidence>
<reference evidence="2 4" key="3">
    <citation type="submission" date="2019-07" db="EMBL/GenBank/DDBJ databases">
        <title>Whole genome shotgun sequence of Methylobacterium oxalidis NBRC 107715.</title>
        <authorList>
            <person name="Hosoyama A."/>
            <person name="Uohara A."/>
            <person name="Ohji S."/>
            <person name="Ichikawa N."/>
        </authorList>
    </citation>
    <scope>NUCLEOTIDE SEQUENCE [LARGE SCALE GENOMIC DNA]</scope>
    <source>
        <strain evidence="2 4">NBRC 107715</strain>
    </source>
</reference>
<evidence type="ECO:0000313" key="2">
    <source>
        <dbReference type="EMBL" id="GEP05422.1"/>
    </source>
</evidence>
<sequence length="113" mass="11560">MTGEKVSVATGRTPGVEDTAAGGDTGGVGVAEDRAGDAFTAETRPEPRRSIGLGEVTLSSPSVTVRCDCALAEHVSAAQVGKTARTVLAARARRGRDDIEFLPSVISLHSSPL</sequence>
<dbReference type="EMBL" id="BSPK01000101">
    <property type="protein sequence ID" value="GLS66312.1"/>
    <property type="molecule type" value="Genomic_DNA"/>
</dbReference>
<reference evidence="5" key="2">
    <citation type="journal article" date="2019" name="Int. J. Syst. Evol. Microbiol.">
        <title>The Global Catalogue of Microorganisms (GCM) 10K type strain sequencing project: providing services to taxonomists for standard genome sequencing and annotation.</title>
        <authorList>
            <consortium name="The Broad Institute Genomics Platform"/>
            <consortium name="The Broad Institute Genome Sequencing Center for Infectious Disease"/>
            <person name="Wu L."/>
            <person name="Ma J."/>
        </authorList>
    </citation>
    <scope>NUCLEOTIDE SEQUENCE [LARGE SCALE GENOMIC DNA]</scope>
    <source>
        <strain evidence="5">NBRC 107715</strain>
    </source>
</reference>
<reference evidence="3" key="4">
    <citation type="submission" date="2023-01" db="EMBL/GenBank/DDBJ databases">
        <title>Draft genome sequence of Methylobacterium oxalidis strain NBRC 107715.</title>
        <authorList>
            <person name="Sun Q."/>
            <person name="Mori K."/>
        </authorList>
    </citation>
    <scope>NUCLEOTIDE SEQUENCE</scope>
    <source>
        <strain evidence="3">NBRC 107715</strain>
    </source>
</reference>
<keyword evidence="5" id="KW-1185">Reference proteome</keyword>
<protein>
    <submittedName>
        <fullName evidence="2">Uncharacterized protein</fullName>
    </submittedName>
</protein>
<evidence type="ECO:0000313" key="3">
    <source>
        <dbReference type="EMBL" id="GLS66312.1"/>
    </source>
</evidence>